<evidence type="ECO:0000259" key="2">
    <source>
        <dbReference type="Pfam" id="PF03435"/>
    </source>
</evidence>
<dbReference type="InterPro" id="IPR032095">
    <property type="entry name" value="Sacchrp_dh-like_C"/>
</dbReference>
<name>A0A8J7CDR2_9BACT</name>
<dbReference type="SUPFAM" id="SSF51735">
    <property type="entry name" value="NAD(P)-binding Rossmann-fold domains"/>
    <property type="match status" value="1"/>
</dbReference>
<accession>A0A8J7CDR2</accession>
<dbReference type="InterPro" id="IPR051168">
    <property type="entry name" value="AASS"/>
</dbReference>
<evidence type="ECO:0000259" key="3">
    <source>
        <dbReference type="Pfam" id="PF16653"/>
    </source>
</evidence>
<reference evidence="4 5" key="1">
    <citation type="submission" date="2020-08" db="EMBL/GenBank/DDBJ databases">
        <title>Acidobacteriota in marine sediments use diverse sulfur dissimilation pathways.</title>
        <authorList>
            <person name="Wasmund K."/>
        </authorList>
    </citation>
    <scope>NUCLEOTIDE SEQUENCE [LARGE SCALE GENOMIC DNA]</scope>
    <source>
        <strain evidence="4">MAG AM4</strain>
    </source>
</reference>
<feature type="domain" description="Saccharopine dehydrogenase-like C-terminal" evidence="3">
    <location>
        <begin position="119"/>
        <end position="367"/>
    </location>
</feature>
<dbReference type="PANTHER" id="PTHR11133:SF22">
    <property type="entry name" value="ALPHA-AMINOADIPIC SEMIALDEHYDE SYNTHASE, MITOCHONDRIAL"/>
    <property type="match status" value="1"/>
</dbReference>
<evidence type="ECO:0000313" key="5">
    <source>
        <dbReference type="Proteomes" id="UP000648239"/>
    </source>
</evidence>
<dbReference type="GO" id="GO:0016491">
    <property type="term" value="F:oxidoreductase activity"/>
    <property type="evidence" value="ECO:0007669"/>
    <property type="project" value="UniProtKB-KW"/>
</dbReference>
<dbReference type="Pfam" id="PF03435">
    <property type="entry name" value="Sacchrp_dh_NADP"/>
    <property type="match status" value="1"/>
</dbReference>
<dbReference type="Gene3D" id="3.40.50.720">
    <property type="entry name" value="NAD(P)-binding Rossmann-like Domain"/>
    <property type="match status" value="2"/>
</dbReference>
<gene>
    <name evidence="4" type="ORF">IFK94_03280</name>
</gene>
<dbReference type="Gene3D" id="3.30.360.10">
    <property type="entry name" value="Dihydrodipicolinate Reductase, domain 2"/>
    <property type="match status" value="1"/>
</dbReference>
<evidence type="ECO:0000256" key="1">
    <source>
        <dbReference type="ARBA" id="ARBA00023002"/>
    </source>
</evidence>
<dbReference type="EMBL" id="JACXWD010000006">
    <property type="protein sequence ID" value="MBD3867124.1"/>
    <property type="molecule type" value="Genomic_DNA"/>
</dbReference>
<dbReference type="InterPro" id="IPR005097">
    <property type="entry name" value="Sacchrp_dh_NADP-bd"/>
</dbReference>
<dbReference type="SUPFAM" id="SSF55347">
    <property type="entry name" value="Glyceraldehyde-3-phosphate dehydrogenase-like, C-terminal domain"/>
    <property type="match status" value="1"/>
</dbReference>
<organism evidence="4 5">
    <name type="scientific">Candidatus Polarisedimenticola svalbardensis</name>
    <dbReference type="NCBI Taxonomy" id="2886004"/>
    <lineage>
        <taxon>Bacteria</taxon>
        <taxon>Pseudomonadati</taxon>
        <taxon>Acidobacteriota</taxon>
        <taxon>Candidatus Polarisedimenticolia</taxon>
        <taxon>Candidatus Polarisedimenticolales</taxon>
        <taxon>Candidatus Polarisedimenticolaceae</taxon>
        <taxon>Candidatus Polarisedimenticola</taxon>
    </lineage>
</organism>
<feature type="domain" description="Saccharopine dehydrogenase NADP binding" evidence="2">
    <location>
        <begin position="4"/>
        <end position="115"/>
    </location>
</feature>
<proteinExistence type="predicted"/>
<dbReference type="PANTHER" id="PTHR11133">
    <property type="entry name" value="SACCHAROPINE DEHYDROGENASE"/>
    <property type="match status" value="1"/>
</dbReference>
<comment type="caution">
    <text evidence="4">The sequence shown here is derived from an EMBL/GenBank/DDBJ whole genome shotgun (WGS) entry which is preliminary data.</text>
</comment>
<dbReference type="Proteomes" id="UP000648239">
    <property type="component" value="Unassembled WGS sequence"/>
</dbReference>
<dbReference type="InterPro" id="IPR036291">
    <property type="entry name" value="NAD(P)-bd_dom_sf"/>
</dbReference>
<keyword evidence="1" id="KW-0560">Oxidoreductase</keyword>
<evidence type="ECO:0000313" key="4">
    <source>
        <dbReference type="EMBL" id="MBD3867124.1"/>
    </source>
</evidence>
<protein>
    <submittedName>
        <fullName evidence="4">Saccharopine dehydrogenase NADP-binding domain-containing protein</fullName>
    </submittedName>
</protein>
<sequence>MKRILVLGAGRVGRVIAADLATDSGLKVTVADRSRAALDATGGLETVAADLGKPGVISGLCEQADVVVGAVPGRMGLAMLKEVIGAGKPVADISFSPENPLALHEAAEKAGVPVVVDCGVAPGISNLLAGRAVAELDRTDSISIMVGGLPIRRVWPFEYRSVFSPTDVIEEYTRPCRMRVGGREVTVPALTGVELVDLPGVGTLEAFNTDGLRTLLDTLEVPDLKEMTLRFPGHADRMRMLRETGFFNDDEVEVEGVRIRPRALTEELMFKVWEPGPGEQEFTVLRVEAEGELDGRPRRMVWDLLDRTDTATGTSSMSRTTGFPCAIVTRMLADGRWDRPGVVPPELLGADAGLTDEILDGLASRGVEVRRSE</sequence>
<dbReference type="Pfam" id="PF16653">
    <property type="entry name" value="Sacchrp_dh_C"/>
    <property type="match status" value="1"/>
</dbReference>
<dbReference type="AlphaFoldDB" id="A0A8J7CDR2"/>